<keyword evidence="2" id="KW-1185">Reference proteome</keyword>
<organism evidence="1 2">
    <name type="scientific">Kribbella aluminosa</name>
    <dbReference type="NCBI Taxonomy" id="416017"/>
    <lineage>
        <taxon>Bacteria</taxon>
        <taxon>Bacillati</taxon>
        <taxon>Actinomycetota</taxon>
        <taxon>Actinomycetes</taxon>
        <taxon>Propionibacteriales</taxon>
        <taxon>Kribbellaceae</taxon>
        <taxon>Kribbella</taxon>
    </lineage>
</organism>
<dbReference type="Proteomes" id="UP000755585">
    <property type="component" value="Unassembled WGS sequence"/>
</dbReference>
<dbReference type="InterPro" id="IPR006059">
    <property type="entry name" value="SBP"/>
</dbReference>
<gene>
    <name evidence="1" type="ORF">JOF29_002687</name>
</gene>
<evidence type="ECO:0000313" key="2">
    <source>
        <dbReference type="Proteomes" id="UP000755585"/>
    </source>
</evidence>
<proteinExistence type="predicted"/>
<name>A0ABS4UJ20_9ACTN</name>
<reference evidence="1 2" key="1">
    <citation type="submission" date="2021-03" db="EMBL/GenBank/DDBJ databases">
        <title>Sequencing the genomes of 1000 actinobacteria strains.</title>
        <authorList>
            <person name="Klenk H.-P."/>
        </authorList>
    </citation>
    <scope>NUCLEOTIDE SEQUENCE [LARGE SCALE GENOMIC DNA]</scope>
    <source>
        <strain evidence="1 2">DSM 18824</strain>
    </source>
</reference>
<accession>A0ABS4UJ20</accession>
<dbReference type="SUPFAM" id="SSF53850">
    <property type="entry name" value="Periplasmic binding protein-like II"/>
    <property type="match status" value="1"/>
</dbReference>
<protein>
    <submittedName>
        <fullName evidence="1">Aldouronate transport system substrate-binding protein</fullName>
    </submittedName>
</protein>
<sequence length="554" mass="60996">MTDQTHPQIRRRVVLSAAVLLSGTACSGGKTSKLGQGAGQPPKALPPVSVPDMHASADPNVPPAYLRYPAAPFKSVKAKPGDGSTVDTFQVLFYPPPQARGQNPLWQQLETRLGVRINPNLVTSDLYDQKMATLAASGHLPDLMFLNRNDSASAGRLIQNGAILDLSPYLSGDAVNDYPNLGRLPTQAWTSSMVNGGIYVVPRPLDPVTGSVGLYRKDWARALGVDDPKNADDVYAMLTAFAKRHPAGNATVSWALGAWQQQMFNQMFGAPHGWRRNDDGTLTKDLETKEFENALDFMRRLWSGGVYHPDTATLNNQYQKLRTLFVGSQQIGMFLEGYISQFDTTGARGLLQQTNPKADARPFVPPGHDGGKATSYASSGYFGGMGIPNSLKNDSARVRMLLRLLDYYAAPFGSEEYLFMNYGQDGRHYKRDEHGNPRTTDKWSEVLALTYMCQPMDATLYFPSQIQDALIAQQGIQTAMPVQPDPTRQLYSRAALTQAGTLNQLNEDYLADIVTGRKPLTAIDEWRDQWRSRGGDTIRKEYESALRSLPGGGR</sequence>
<dbReference type="Pfam" id="PF01547">
    <property type="entry name" value="SBP_bac_1"/>
    <property type="match status" value="1"/>
</dbReference>
<evidence type="ECO:0000313" key="1">
    <source>
        <dbReference type="EMBL" id="MBP2351604.1"/>
    </source>
</evidence>
<dbReference type="RefSeq" id="WP_209694487.1">
    <property type="nucleotide sequence ID" value="NZ_BAAAVU010000035.1"/>
</dbReference>
<dbReference type="Gene3D" id="3.40.190.10">
    <property type="entry name" value="Periplasmic binding protein-like II"/>
    <property type="match status" value="2"/>
</dbReference>
<comment type="caution">
    <text evidence="1">The sequence shown here is derived from an EMBL/GenBank/DDBJ whole genome shotgun (WGS) entry which is preliminary data.</text>
</comment>
<dbReference type="EMBL" id="JAGINT010000001">
    <property type="protein sequence ID" value="MBP2351604.1"/>
    <property type="molecule type" value="Genomic_DNA"/>
</dbReference>